<dbReference type="EMBL" id="CM056813">
    <property type="protein sequence ID" value="KAJ8641492.1"/>
    <property type="molecule type" value="Genomic_DNA"/>
</dbReference>
<dbReference type="Proteomes" id="UP001234297">
    <property type="component" value="Chromosome 5"/>
</dbReference>
<protein>
    <submittedName>
        <fullName evidence="1">Uncharacterized protein</fullName>
    </submittedName>
</protein>
<sequence length="194" mass="22170">MKSTTSYTMVVNQGYIIPGPNAISKLIDTLVIATALIRATTRQQEAMNNFKARPLFNVDTRTFVGSRVRFCQHCQEVESFIRASTLHVPSHSNPTKKRKKRGKGSTNSPLSARMSKDNEKYYVVYNGREPGIYNSWPECHQQVDRYSSNCHRSYKGYDEAVRSYDDFHGGFKGEAVSKSSEPKTVVKEERFERK</sequence>
<reference evidence="1 2" key="1">
    <citation type="journal article" date="2022" name="Hortic Res">
        <title>A haplotype resolved chromosomal level avocado genome allows analysis of novel avocado genes.</title>
        <authorList>
            <person name="Nath O."/>
            <person name="Fletcher S.J."/>
            <person name="Hayward A."/>
            <person name="Shaw L.M."/>
            <person name="Masouleh A.K."/>
            <person name="Furtado A."/>
            <person name="Henry R.J."/>
            <person name="Mitter N."/>
        </authorList>
    </citation>
    <scope>NUCLEOTIDE SEQUENCE [LARGE SCALE GENOMIC DNA]</scope>
    <source>
        <strain evidence="2">cv. Hass</strain>
    </source>
</reference>
<accession>A0ACC2M8L8</accession>
<gene>
    <name evidence="1" type="ORF">MRB53_018186</name>
</gene>
<proteinExistence type="predicted"/>
<organism evidence="1 2">
    <name type="scientific">Persea americana</name>
    <name type="common">Avocado</name>
    <dbReference type="NCBI Taxonomy" id="3435"/>
    <lineage>
        <taxon>Eukaryota</taxon>
        <taxon>Viridiplantae</taxon>
        <taxon>Streptophyta</taxon>
        <taxon>Embryophyta</taxon>
        <taxon>Tracheophyta</taxon>
        <taxon>Spermatophyta</taxon>
        <taxon>Magnoliopsida</taxon>
        <taxon>Magnoliidae</taxon>
        <taxon>Laurales</taxon>
        <taxon>Lauraceae</taxon>
        <taxon>Persea</taxon>
    </lineage>
</organism>
<evidence type="ECO:0000313" key="1">
    <source>
        <dbReference type="EMBL" id="KAJ8641492.1"/>
    </source>
</evidence>
<evidence type="ECO:0000313" key="2">
    <source>
        <dbReference type="Proteomes" id="UP001234297"/>
    </source>
</evidence>
<name>A0ACC2M8L8_PERAE</name>
<keyword evidence="2" id="KW-1185">Reference proteome</keyword>
<comment type="caution">
    <text evidence="1">The sequence shown here is derived from an EMBL/GenBank/DDBJ whole genome shotgun (WGS) entry which is preliminary data.</text>
</comment>